<sequence length="53" mass="6220">SQRVEREENGGRDRERERNGEERPARHSQLLCVTMETNQSNQTTQDTVKMPFS</sequence>
<feature type="non-terminal residue" evidence="2">
    <location>
        <position position="53"/>
    </location>
</feature>
<protein>
    <submittedName>
        <fullName evidence="2">Uncharacterized protein</fullName>
    </submittedName>
</protein>
<reference evidence="2" key="1">
    <citation type="submission" date="2021-02" db="EMBL/GenBank/DDBJ databases">
        <title>Comparative genomics reveals that relaxation of natural selection precedes convergent phenotypic evolution of cavefish.</title>
        <authorList>
            <person name="Peng Z."/>
        </authorList>
    </citation>
    <scope>NUCLEOTIDE SEQUENCE</scope>
    <source>
        <tissue evidence="2">Muscle</tissue>
    </source>
</reference>
<keyword evidence="3" id="KW-1185">Reference proteome</keyword>
<dbReference type="Proteomes" id="UP001059041">
    <property type="component" value="Linkage Group LG8"/>
</dbReference>
<feature type="compositionally biased region" description="Basic and acidic residues" evidence="1">
    <location>
        <begin position="1"/>
        <end position="25"/>
    </location>
</feature>
<organism evidence="2 3">
    <name type="scientific">Triplophysa rosa</name>
    <name type="common">Cave loach</name>
    <dbReference type="NCBI Taxonomy" id="992332"/>
    <lineage>
        <taxon>Eukaryota</taxon>
        <taxon>Metazoa</taxon>
        <taxon>Chordata</taxon>
        <taxon>Craniata</taxon>
        <taxon>Vertebrata</taxon>
        <taxon>Euteleostomi</taxon>
        <taxon>Actinopterygii</taxon>
        <taxon>Neopterygii</taxon>
        <taxon>Teleostei</taxon>
        <taxon>Ostariophysi</taxon>
        <taxon>Cypriniformes</taxon>
        <taxon>Nemacheilidae</taxon>
        <taxon>Triplophysa</taxon>
    </lineage>
</organism>
<gene>
    <name evidence="2" type="ORF">IRJ41_018212</name>
</gene>
<dbReference type="EMBL" id="JAFHDT010000008">
    <property type="protein sequence ID" value="KAI7807054.1"/>
    <property type="molecule type" value="Genomic_DNA"/>
</dbReference>
<proteinExistence type="predicted"/>
<comment type="caution">
    <text evidence="2">The sequence shown here is derived from an EMBL/GenBank/DDBJ whole genome shotgun (WGS) entry which is preliminary data.</text>
</comment>
<feature type="region of interest" description="Disordered" evidence="1">
    <location>
        <begin position="1"/>
        <end position="29"/>
    </location>
</feature>
<evidence type="ECO:0000313" key="3">
    <source>
        <dbReference type="Proteomes" id="UP001059041"/>
    </source>
</evidence>
<evidence type="ECO:0000313" key="2">
    <source>
        <dbReference type="EMBL" id="KAI7807054.1"/>
    </source>
</evidence>
<name>A0A9W7WRL1_TRIRA</name>
<evidence type="ECO:0000256" key="1">
    <source>
        <dbReference type="SAM" id="MobiDB-lite"/>
    </source>
</evidence>
<accession>A0A9W7WRL1</accession>
<dbReference type="AlphaFoldDB" id="A0A9W7WRL1"/>